<proteinExistence type="predicted"/>
<sequence length="106" mass="12215">MQDFHDLQFNRRLRPSDTIIEYMYLKNALPNKSPYLLATEERVTLILSGMEDNTWANPLAAQPCSSVVELIDRAALLDTRRRPRPPSTDHNKVTTSRNEIVMGMTR</sequence>
<dbReference type="Proteomes" id="UP000821853">
    <property type="component" value="Unassembled WGS sequence"/>
</dbReference>
<feature type="region of interest" description="Disordered" evidence="1">
    <location>
        <begin position="78"/>
        <end position="106"/>
    </location>
</feature>
<evidence type="ECO:0000256" key="1">
    <source>
        <dbReference type="SAM" id="MobiDB-lite"/>
    </source>
</evidence>
<name>A0A9J6HCA6_HAELO</name>
<dbReference type="AlphaFoldDB" id="A0A9J6HCA6"/>
<organism evidence="2 3">
    <name type="scientific">Haemaphysalis longicornis</name>
    <name type="common">Bush tick</name>
    <dbReference type="NCBI Taxonomy" id="44386"/>
    <lineage>
        <taxon>Eukaryota</taxon>
        <taxon>Metazoa</taxon>
        <taxon>Ecdysozoa</taxon>
        <taxon>Arthropoda</taxon>
        <taxon>Chelicerata</taxon>
        <taxon>Arachnida</taxon>
        <taxon>Acari</taxon>
        <taxon>Parasitiformes</taxon>
        <taxon>Ixodida</taxon>
        <taxon>Ixodoidea</taxon>
        <taxon>Ixodidae</taxon>
        <taxon>Haemaphysalinae</taxon>
        <taxon>Haemaphysalis</taxon>
    </lineage>
</organism>
<accession>A0A9J6HCA6</accession>
<dbReference type="EMBL" id="JABSTR010003630">
    <property type="protein sequence ID" value="KAH9384996.1"/>
    <property type="molecule type" value="Genomic_DNA"/>
</dbReference>
<reference evidence="2 3" key="1">
    <citation type="journal article" date="2020" name="Cell">
        <title>Large-Scale Comparative Analyses of Tick Genomes Elucidate Their Genetic Diversity and Vector Capacities.</title>
        <authorList>
            <consortium name="Tick Genome and Microbiome Consortium (TIGMIC)"/>
            <person name="Jia N."/>
            <person name="Wang J."/>
            <person name="Shi W."/>
            <person name="Du L."/>
            <person name="Sun Y."/>
            <person name="Zhan W."/>
            <person name="Jiang J.F."/>
            <person name="Wang Q."/>
            <person name="Zhang B."/>
            <person name="Ji P."/>
            <person name="Bell-Sakyi L."/>
            <person name="Cui X.M."/>
            <person name="Yuan T.T."/>
            <person name="Jiang B.G."/>
            <person name="Yang W.F."/>
            <person name="Lam T.T."/>
            <person name="Chang Q.C."/>
            <person name="Ding S.J."/>
            <person name="Wang X.J."/>
            <person name="Zhu J.G."/>
            <person name="Ruan X.D."/>
            <person name="Zhao L."/>
            <person name="Wei J.T."/>
            <person name="Ye R.Z."/>
            <person name="Que T.C."/>
            <person name="Du C.H."/>
            <person name="Zhou Y.H."/>
            <person name="Cheng J.X."/>
            <person name="Dai P.F."/>
            <person name="Guo W.B."/>
            <person name="Han X.H."/>
            <person name="Huang E.J."/>
            <person name="Li L.F."/>
            <person name="Wei W."/>
            <person name="Gao Y.C."/>
            <person name="Liu J.Z."/>
            <person name="Shao H.Z."/>
            <person name="Wang X."/>
            <person name="Wang C.C."/>
            <person name="Yang T.C."/>
            <person name="Huo Q.B."/>
            <person name="Li W."/>
            <person name="Chen H.Y."/>
            <person name="Chen S.E."/>
            <person name="Zhou L.G."/>
            <person name="Ni X.B."/>
            <person name="Tian J.H."/>
            <person name="Sheng Y."/>
            <person name="Liu T."/>
            <person name="Pan Y.S."/>
            <person name="Xia L.Y."/>
            <person name="Li J."/>
            <person name="Zhao F."/>
            <person name="Cao W.C."/>
        </authorList>
    </citation>
    <scope>NUCLEOTIDE SEQUENCE [LARGE SCALE GENOMIC DNA]</scope>
    <source>
        <strain evidence="2">HaeL-2018</strain>
    </source>
</reference>
<dbReference type="OrthoDB" id="7288680at2759"/>
<evidence type="ECO:0000313" key="3">
    <source>
        <dbReference type="Proteomes" id="UP000821853"/>
    </source>
</evidence>
<evidence type="ECO:0000313" key="2">
    <source>
        <dbReference type="EMBL" id="KAH9384996.1"/>
    </source>
</evidence>
<comment type="caution">
    <text evidence="2">The sequence shown here is derived from an EMBL/GenBank/DDBJ whole genome shotgun (WGS) entry which is preliminary data.</text>
</comment>
<dbReference type="VEuPathDB" id="VectorBase:HLOH_065111"/>
<keyword evidence="3" id="KW-1185">Reference proteome</keyword>
<protein>
    <submittedName>
        <fullName evidence="2">Uncharacterized protein</fullName>
    </submittedName>
</protein>
<gene>
    <name evidence="2" type="ORF">HPB48_027033</name>
</gene>